<dbReference type="Proteomes" id="UP000789759">
    <property type="component" value="Unassembled WGS sequence"/>
</dbReference>
<sequence length="73" mass="8159">SYSLIDESSSSLDSSTLVSETDSQSTIESELNNDVESSEIDSFYFEETQQDNSDMNSNIDEKINSNADYINDD</sequence>
<feature type="compositionally biased region" description="Low complexity" evidence="1">
    <location>
        <begin position="1"/>
        <end position="23"/>
    </location>
</feature>
<reference evidence="2" key="1">
    <citation type="submission" date="2021-06" db="EMBL/GenBank/DDBJ databases">
        <authorList>
            <person name="Kallberg Y."/>
            <person name="Tangrot J."/>
            <person name="Rosling A."/>
        </authorList>
    </citation>
    <scope>NUCLEOTIDE SEQUENCE</scope>
    <source>
        <strain evidence="2">FL966</strain>
    </source>
</reference>
<name>A0A9N9PLE5_9GLOM</name>
<comment type="caution">
    <text evidence="2">The sequence shown here is derived from an EMBL/GenBank/DDBJ whole genome shotgun (WGS) entry which is preliminary data.</text>
</comment>
<gene>
    <name evidence="2" type="ORF">CPELLU_LOCUS21121</name>
</gene>
<feature type="non-terminal residue" evidence="2">
    <location>
        <position position="1"/>
    </location>
</feature>
<dbReference type="EMBL" id="CAJVQA010073689">
    <property type="protein sequence ID" value="CAG8834523.1"/>
    <property type="molecule type" value="Genomic_DNA"/>
</dbReference>
<evidence type="ECO:0000313" key="2">
    <source>
        <dbReference type="EMBL" id="CAG8834523.1"/>
    </source>
</evidence>
<dbReference type="AlphaFoldDB" id="A0A9N9PLE5"/>
<keyword evidence="3" id="KW-1185">Reference proteome</keyword>
<evidence type="ECO:0000256" key="1">
    <source>
        <dbReference type="SAM" id="MobiDB-lite"/>
    </source>
</evidence>
<evidence type="ECO:0000313" key="3">
    <source>
        <dbReference type="Proteomes" id="UP000789759"/>
    </source>
</evidence>
<proteinExistence type="predicted"/>
<dbReference type="OrthoDB" id="10447172at2759"/>
<organism evidence="2 3">
    <name type="scientific">Cetraspora pellucida</name>
    <dbReference type="NCBI Taxonomy" id="1433469"/>
    <lineage>
        <taxon>Eukaryota</taxon>
        <taxon>Fungi</taxon>
        <taxon>Fungi incertae sedis</taxon>
        <taxon>Mucoromycota</taxon>
        <taxon>Glomeromycotina</taxon>
        <taxon>Glomeromycetes</taxon>
        <taxon>Diversisporales</taxon>
        <taxon>Gigasporaceae</taxon>
        <taxon>Cetraspora</taxon>
    </lineage>
</organism>
<accession>A0A9N9PLE5</accession>
<feature type="compositionally biased region" description="Polar residues" evidence="1">
    <location>
        <begin position="50"/>
        <end position="73"/>
    </location>
</feature>
<feature type="region of interest" description="Disordered" evidence="1">
    <location>
        <begin position="1"/>
        <end position="73"/>
    </location>
</feature>
<protein>
    <submittedName>
        <fullName evidence="2">13714_t:CDS:1</fullName>
    </submittedName>
</protein>
<feature type="non-terminal residue" evidence="2">
    <location>
        <position position="73"/>
    </location>
</feature>